<dbReference type="Proteomes" id="UP000274822">
    <property type="component" value="Unassembled WGS sequence"/>
</dbReference>
<comment type="caution">
    <text evidence="1">The sequence shown here is derived from an EMBL/GenBank/DDBJ whole genome shotgun (WGS) entry which is preliminary data.</text>
</comment>
<name>A0A433Q9Z7_9FUNG</name>
<gene>
    <name evidence="1" type="ORF">BC938DRAFT_470523</name>
</gene>
<reference evidence="1 2" key="1">
    <citation type="journal article" date="2018" name="New Phytol.">
        <title>Phylogenomics of Endogonaceae and evolution of mycorrhizas within Mucoromycota.</title>
        <authorList>
            <person name="Chang Y."/>
            <person name="Desiro A."/>
            <person name="Na H."/>
            <person name="Sandor L."/>
            <person name="Lipzen A."/>
            <person name="Clum A."/>
            <person name="Barry K."/>
            <person name="Grigoriev I.V."/>
            <person name="Martin F.M."/>
            <person name="Stajich J.E."/>
            <person name="Smith M.E."/>
            <person name="Bonito G."/>
            <person name="Spatafora J.W."/>
        </authorList>
    </citation>
    <scope>NUCLEOTIDE SEQUENCE [LARGE SCALE GENOMIC DNA]</scope>
    <source>
        <strain evidence="1 2">AD002</strain>
    </source>
</reference>
<proteinExistence type="predicted"/>
<protein>
    <submittedName>
        <fullName evidence="1">Uncharacterized protein</fullName>
    </submittedName>
</protein>
<accession>A0A433Q9Z7</accession>
<sequence length="73" mass="8081">MPSLRQIFNKMLIMNQTKQQPHKSPPTSRQTKLAKMAWENLIPSIIQGEQRVSPPPATGSLANDVVMALTLGI</sequence>
<evidence type="ECO:0000313" key="2">
    <source>
        <dbReference type="Proteomes" id="UP000274822"/>
    </source>
</evidence>
<dbReference type="EMBL" id="RBNJ01010040">
    <property type="protein sequence ID" value="RUS26616.1"/>
    <property type="molecule type" value="Genomic_DNA"/>
</dbReference>
<evidence type="ECO:0000313" key="1">
    <source>
        <dbReference type="EMBL" id="RUS26616.1"/>
    </source>
</evidence>
<keyword evidence="2" id="KW-1185">Reference proteome</keyword>
<organism evidence="1 2">
    <name type="scientific">Jimgerdemannia flammicorona</name>
    <dbReference type="NCBI Taxonomy" id="994334"/>
    <lineage>
        <taxon>Eukaryota</taxon>
        <taxon>Fungi</taxon>
        <taxon>Fungi incertae sedis</taxon>
        <taxon>Mucoromycota</taxon>
        <taxon>Mucoromycotina</taxon>
        <taxon>Endogonomycetes</taxon>
        <taxon>Endogonales</taxon>
        <taxon>Endogonaceae</taxon>
        <taxon>Jimgerdemannia</taxon>
    </lineage>
</organism>
<dbReference type="AlphaFoldDB" id="A0A433Q9Z7"/>